<dbReference type="PANTHER" id="PTHR33678">
    <property type="entry name" value="BLL1576 PROTEIN"/>
    <property type="match status" value="1"/>
</dbReference>
<gene>
    <name evidence="2" type="ORF">METZ01_LOCUS431339</name>
</gene>
<evidence type="ECO:0000259" key="1">
    <source>
        <dbReference type="Pfam" id="PF03050"/>
    </source>
</evidence>
<evidence type="ECO:0000313" key="2">
    <source>
        <dbReference type="EMBL" id="SVD78485.1"/>
    </source>
</evidence>
<organism evidence="2">
    <name type="scientific">marine metagenome</name>
    <dbReference type="NCBI Taxonomy" id="408172"/>
    <lineage>
        <taxon>unclassified sequences</taxon>
        <taxon>metagenomes</taxon>
        <taxon>ecological metagenomes</taxon>
    </lineage>
</organism>
<accession>A0A382Y6J3</accession>
<feature type="non-terminal residue" evidence="2">
    <location>
        <position position="127"/>
    </location>
</feature>
<dbReference type="InterPro" id="IPR004291">
    <property type="entry name" value="Transposase_IS66_central"/>
</dbReference>
<dbReference type="AlphaFoldDB" id="A0A382Y6J3"/>
<dbReference type="PANTHER" id="PTHR33678:SF1">
    <property type="entry name" value="BLL1576 PROTEIN"/>
    <property type="match status" value="1"/>
</dbReference>
<name>A0A382Y6J3_9ZZZZ</name>
<dbReference type="InterPro" id="IPR052344">
    <property type="entry name" value="Transposase-related"/>
</dbReference>
<sequence>MIKASQLLSPIINKLKQELLAANYLQCDETPVQVLNEPGKPAKSTSYMWVVSKTDPGKHIVLYHYSPSRRGSVPVKLLRGFKGYLQTDGYEGYNQIRSQQDVDGVACLAHSRRQFVDAVNAKKKPSK</sequence>
<protein>
    <recommendedName>
        <fullName evidence="1">Transposase IS66 central domain-containing protein</fullName>
    </recommendedName>
</protein>
<proteinExistence type="predicted"/>
<dbReference type="Pfam" id="PF03050">
    <property type="entry name" value="DDE_Tnp_IS66"/>
    <property type="match status" value="1"/>
</dbReference>
<dbReference type="EMBL" id="UINC01173079">
    <property type="protein sequence ID" value="SVD78485.1"/>
    <property type="molecule type" value="Genomic_DNA"/>
</dbReference>
<feature type="domain" description="Transposase IS66 central" evidence="1">
    <location>
        <begin position="1"/>
        <end position="123"/>
    </location>
</feature>
<reference evidence="2" key="1">
    <citation type="submission" date="2018-05" db="EMBL/GenBank/DDBJ databases">
        <authorList>
            <person name="Lanie J.A."/>
            <person name="Ng W.-L."/>
            <person name="Kazmierczak K.M."/>
            <person name="Andrzejewski T.M."/>
            <person name="Davidsen T.M."/>
            <person name="Wayne K.J."/>
            <person name="Tettelin H."/>
            <person name="Glass J.I."/>
            <person name="Rusch D."/>
            <person name="Podicherti R."/>
            <person name="Tsui H.-C.T."/>
            <person name="Winkler M.E."/>
        </authorList>
    </citation>
    <scope>NUCLEOTIDE SEQUENCE</scope>
</reference>